<dbReference type="Pfam" id="PF13927">
    <property type="entry name" value="Ig_3"/>
    <property type="match status" value="1"/>
</dbReference>
<dbReference type="SMART" id="SM00408">
    <property type="entry name" value="IGc2"/>
    <property type="match status" value="1"/>
</dbReference>
<keyword evidence="2" id="KW-0472">Membrane</keyword>
<protein>
    <recommendedName>
        <fullName evidence="3">Ig-like domain-containing protein</fullName>
    </recommendedName>
</protein>
<name>A0A9D4JJ80_DREPO</name>
<evidence type="ECO:0000256" key="2">
    <source>
        <dbReference type="SAM" id="Phobius"/>
    </source>
</evidence>
<dbReference type="Proteomes" id="UP000828390">
    <property type="component" value="Unassembled WGS sequence"/>
</dbReference>
<evidence type="ECO:0000313" key="5">
    <source>
        <dbReference type="Proteomes" id="UP000828390"/>
    </source>
</evidence>
<dbReference type="InterPro" id="IPR003599">
    <property type="entry name" value="Ig_sub"/>
</dbReference>
<dbReference type="InterPro" id="IPR003598">
    <property type="entry name" value="Ig_sub2"/>
</dbReference>
<feature type="compositionally biased region" description="Polar residues" evidence="1">
    <location>
        <begin position="371"/>
        <end position="384"/>
    </location>
</feature>
<feature type="domain" description="Ig-like" evidence="3">
    <location>
        <begin position="130"/>
        <end position="249"/>
    </location>
</feature>
<dbReference type="SUPFAM" id="SSF48726">
    <property type="entry name" value="Immunoglobulin"/>
    <property type="match status" value="1"/>
</dbReference>
<keyword evidence="2" id="KW-1133">Transmembrane helix</keyword>
<keyword evidence="5" id="KW-1185">Reference proteome</keyword>
<proteinExistence type="predicted"/>
<dbReference type="PANTHER" id="PTHR45889">
    <property type="entry name" value="IG-LIKE DOMAIN-CONTAINING PROTEIN"/>
    <property type="match status" value="1"/>
</dbReference>
<dbReference type="InterPro" id="IPR013783">
    <property type="entry name" value="Ig-like_fold"/>
</dbReference>
<dbReference type="PROSITE" id="PS50835">
    <property type="entry name" value="IG_LIKE"/>
    <property type="match status" value="2"/>
</dbReference>
<evidence type="ECO:0000256" key="1">
    <source>
        <dbReference type="SAM" id="MobiDB-lite"/>
    </source>
</evidence>
<dbReference type="PANTHER" id="PTHR45889:SF8">
    <property type="entry name" value="IG-LIKE DOMAIN-CONTAINING PROTEIN"/>
    <property type="match status" value="1"/>
</dbReference>
<accession>A0A9D4JJ80</accession>
<keyword evidence="2" id="KW-0812">Transmembrane</keyword>
<dbReference type="InterPro" id="IPR007110">
    <property type="entry name" value="Ig-like_dom"/>
</dbReference>
<feature type="region of interest" description="Disordered" evidence="1">
    <location>
        <begin position="349"/>
        <end position="384"/>
    </location>
</feature>
<comment type="caution">
    <text evidence="4">The sequence shown here is derived from an EMBL/GenBank/DDBJ whole genome shotgun (WGS) entry which is preliminary data.</text>
</comment>
<dbReference type="AlphaFoldDB" id="A0A9D4JJ80"/>
<feature type="compositionally biased region" description="Low complexity" evidence="1">
    <location>
        <begin position="349"/>
        <end position="369"/>
    </location>
</feature>
<gene>
    <name evidence="4" type="ORF">DPMN_142977</name>
</gene>
<dbReference type="CDD" id="cd00096">
    <property type="entry name" value="Ig"/>
    <property type="match status" value="1"/>
</dbReference>
<reference evidence="4" key="2">
    <citation type="submission" date="2020-11" db="EMBL/GenBank/DDBJ databases">
        <authorList>
            <person name="McCartney M.A."/>
            <person name="Auch B."/>
            <person name="Kono T."/>
            <person name="Mallez S."/>
            <person name="Becker A."/>
            <person name="Gohl D.M."/>
            <person name="Silverstein K.A.T."/>
            <person name="Koren S."/>
            <person name="Bechman K.B."/>
            <person name="Herman A."/>
            <person name="Abrahante J.E."/>
            <person name="Garbe J."/>
        </authorList>
    </citation>
    <scope>NUCLEOTIDE SEQUENCE</scope>
    <source>
        <strain evidence="4">Duluth1</strain>
        <tissue evidence="4">Whole animal</tissue>
    </source>
</reference>
<reference evidence="4" key="1">
    <citation type="journal article" date="2019" name="bioRxiv">
        <title>The Genome of the Zebra Mussel, Dreissena polymorpha: A Resource for Invasive Species Research.</title>
        <authorList>
            <person name="McCartney M.A."/>
            <person name="Auch B."/>
            <person name="Kono T."/>
            <person name="Mallez S."/>
            <person name="Zhang Y."/>
            <person name="Obille A."/>
            <person name="Becker A."/>
            <person name="Abrahante J.E."/>
            <person name="Garbe J."/>
            <person name="Badalamenti J.P."/>
            <person name="Herman A."/>
            <person name="Mangelson H."/>
            <person name="Liachko I."/>
            <person name="Sullivan S."/>
            <person name="Sone E.D."/>
            <person name="Koren S."/>
            <person name="Silverstein K.A.T."/>
            <person name="Beckman K.B."/>
            <person name="Gohl D.M."/>
        </authorList>
    </citation>
    <scope>NUCLEOTIDE SEQUENCE</scope>
    <source>
        <strain evidence="4">Duluth1</strain>
        <tissue evidence="4">Whole animal</tissue>
    </source>
</reference>
<sequence length="506" mass="55018">MLITNEGSCQTLQCGQSDVPTLGQPFELYCTLPGQAEYYYTVILKKTSVNFMQIPTFAVNVNATFYDTVVGPRLSAVVSVTPGVSRTVTVKFSLLECIDNGVYNWEIKIFTTEEKILSSQPQTIDIKVAPQFGSEDRNNITFSPATNLVEGDTVTFTCQGDVGNTPVGNLSWFYYLNGSTTAEDVSNKATAGAPQNSTVAGRTCSKTRLSTLTLTLTKDMHWFVVRCTVNQDQPFNAVGQGYKMTQQIAVMYKPTISSLRKVPDASQYTDGDPSLTLSCTATSNPAPEYYWTYESNNTNRTQLGVGNQLVLRNLTLNSKGVYTCVAYNLIKGVNQTTNASTEILVVERTTPAPTTTTTTPSTAGTRPATEAPSTKPSTGGESDTNTGAIIGGVVGGCAALIIIIIIIVCCIRKNKKPKEIEEPSEKPRKPDLVSSENNLRNNMALNSSFNNSFDSTDHIKQRDDGLTYIDLQFDNKPGSRRPIQLYDNNSGGTQYADINLGSLPRV</sequence>
<feature type="transmembrane region" description="Helical" evidence="2">
    <location>
        <begin position="388"/>
        <end position="411"/>
    </location>
</feature>
<evidence type="ECO:0000313" key="4">
    <source>
        <dbReference type="EMBL" id="KAH3814476.1"/>
    </source>
</evidence>
<dbReference type="EMBL" id="JAIWYP010000006">
    <property type="protein sequence ID" value="KAH3814476.1"/>
    <property type="molecule type" value="Genomic_DNA"/>
</dbReference>
<dbReference type="SMART" id="SM00409">
    <property type="entry name" value="IG"/>
    <property type="match status" value="1"/>
</dbReference>
<dbReference type="Gene3D" id="2.60.40.10">
    <property type="entry name" value="Immunoglobulins"/>
    <property type="match status" value="2"/>
</dbReference>
<feature type="domain" description="Ig-like" evidence="3">
    <location>
        <begin position="254"/>
        <end position="340"/>
    </location>
</feature>
<dbReference type="InterPro" id="IPR036179">
    <property type="entry name" value="Ig-like_dom_sf"/>
</dbReference>
<organism evidence="4 5">
    <name type="scientific">Dreissena polymorpha</name>
    <name type="common">Zebra mussel</name>
    <name type="synonym">Mytilus polymorpha</name>
    <dbReference type="NCBI Taxonomy" id="45954"/>
    <lineage>
        <taxon>Eukaryota</taxon>
        <taxon>Metazoa</taxon>
        <taxon>Spiralia</taxon>
        <taxon>Lophotrochozoa</taxon>
        <taxon>Mollusca</taxon>
        <taxon>Bivalvia</taxon>
        <taxon>Autobranchia</taxon>
        <taxon>Heteroconchia</taxon>
        <taxon>Euheterodonta</taxon>
        <taxon>Imparidentia</taxon>
        <taxon>Neoheterodontei</taxon>
        <taxon>Myida</taxon>
        <taxon>Dreissenoidea</taxon>
        <taxon>Dreissenidae</taxon>
        <taxon>Dreissena</taxon>
    </lineage>
</organism>
<evidence type="ECO:0000259" key="3">
    <source>
        <dbReference type="PROSITE" id="PS50835"/>
    </source>
</evidence>